<protein>
    <recommendedName>
        <fullName evidence="1">SHSP domain-containing protein</fullName>
    </recommendedName>
</protein>
<accession>A0A8T0FUC0</accession>
<sequence length="182" mass="21288">MAYEFDEIQFLKIEGRDWWQSIKRIPLKLLDQDFGKEVQFGELEELLTESTASDEGSSSSSEKIYDIDNLKLKEDVIKESGYSKVKFGDEFFEAEIFSRQFDKNDFNARIEKGFLIIGGCQKEKVEGDGMLWRHFERRYMLPHDCHITDVKRQLKVQHIEGGISVRVHKTPVATPGRKDKHR</sequence>
<comment type="caution">
    <text evidence="2">The sequence shown here is derived from an EMBL/GenBank/DDBJ whole genome shotgun (WGS) entry which is preliminary data.</text>
</comment>
<feature type="domain" description="SHSP" evidence="1">
    <location>
        <begin position="92"/>
        <end position="173"/>
    </location>
</feature>
<gene>
    <name evidence="2" type="ORF">HNY73_002269</name>
</gene>
<organism evidence="2 3">
    <name type="scientific">Argiope bruennichi</name>
    <name type="common">Wasp spider</name>
    <name type="synonym">Aranea bruennichi</name>
    <dbReference type="NCBI Taxonomy" id="94029"/>
    <lineage>
        <taxon>Eukaryota</taxon>
        <taxon>Metazoa</taxon>
        <taxon>Ecdysozoa</taxon>
        <taxon>Arthropoda</taxon>
        <taxon>Chelicerata</taxon>
        <taxon>Arachnida</taxon>
        <taxon>Araneae</taxon>
        <taxon>Araneomorphae</taxon>
        <taxon>Entelegynae</taxon>
        <taxon>Araneoidea</taxon>
        <taxon>Araneidae</taxon>
        <taxon>Argiope</taxon>
    </lineage>
</organism>
<dbReference type="Proteomes" id="UP000807504">
    <property type="component" value="Unassembled WGS sequence"/>
</dbReference>
<dbReference type="Gene3D" id="2.60.40.790">
    <property type="match status" value="1"/>
</dbReference>
<evidence type="ECO:0000313" key="3">
    <source>
        <dbReference type="Proteomes" id="UP000807504"/>
    </source>
</evidence>
<name>A0A8T0FUC0_ARGBR</name>
<dbReference type="InterPro" id="IPR002068">
    <property type="entry name" value="A-crystallin/Hsp20_dom"/>
</dbReference>
<reference evidence="2" key="1">
    <citation type="journal article" date="2020" name="bioRxiv">
        <title>Chromosome-level reference genome of the European wasp spider Argiope bruennichi: a resource for studies on range expansion and evolutionary adaptation.</title>
        <authorList>
            <person name="Sheffer M.M."/>
            <person name="Hoppe A."/>
            <person name="Krehenwinkel H."/>
            <person name="Uhl G."/>
            <person name="Kuss A.W."/>
            <person name="Jensen L."/>
            <person name="Jensen C."/>
            <person name="Gillespie R.G."/>
            <person name="Hoff K.J."/>
            <person name="Prost S."/>
        </authorList>
    </citation>
    <scope>NUCLEOTIDE SEQUENCE</scope>
</reference>
<keyword evidence="3" id="KW-1185">Reference proteome</keyword>
<evidence type="ECO:0000259" key="1">
    <source>
        <dbReference type="Pfam" id="PF00011"/>
    </source>
</evidence>
<proteinExistence type="predicted"/>
<dbReference type="EMBL" id="JABXBU010000002">
    <property type="protein sequence ID" value="KAF8794272.1"/>
    <property type="molecule type" value="Genomic_DNA"/>
</dbReference>
<dbReference type="AlphaFoldDB" id="A0A8T0FUC0"/>
<evidence type="ECO:0000313" key="2">
    <source>
        <dbReference type="EMBL" id="KAF8794272.1"/>
    </source>
</evidence>
<dbReference type="Pfam" id="PF00011">
    <property type="entry name" value="HSP20"/>
    <property type="match status" value="1"/>
</dbReference>
<reference evidence="2" key="2">
    <citation type="submission" date="2020-06" db="EMBL/GenBank/DDBJ databases">
        <authorList>
            <person name="Sheffer M."/>
        </authorList>
    </citation>
    <scope>NUCLEOTIDE SEQUENCE</scope>
</reference>
<dbReference type="InterPro" id="IPR008978">
    <property type="entry name" value="HSP20-like_chaperone"/>
</dbReference>
<dbReference type="SUPFAM" id="SSF49764">
    <property type="entry name" value="HSP20-like chaperones"/>
    <property type="match status" value="1"/>
</dbReference>